<evidence type="ECO:0000313" key="2">
    <source>
        <dbReference type="EnsemblPlants" id="OB07G23620.1"/>
    </source>
</evidence>
<keyword evidence="3" id="KW-1185">Reference proteome</keyword>
<proteinExistence type="predicted"/>
<evidence type="ECO:0000313" key="3">
    <source>
        <dbReference type="Proteomes" id="UP000006038"/>
    </source>
</evidence>
<dbReference type="Proteomes" id="UP000006038">
    <property type="component" value="Chromosome 7"/>
</dbReference>
<name>J3MLT0_ORYBR</name>
<dbReference type="AlphaFoldDB" id="J3MLT0"/>
<keyword evidence="1" id="KW-0812">Transmembrane</keyword>
<organism evidence="2">
    <name type="scientific">Oryza brachyantha</name>
    <name type="common">malo sina</name>
    <dbReference type="NCBI Taxonomy" id="4533"/>
    <lineage>
        <taxon>Eukaryota</taxon>
        <taxon>Viridiplantae</taxon>
        <taxon>Streptophyta</taxon>
        <taxon>Embryophyta</taxon>
        <taxon>Tracheophyta</taxon>
        <taxon>Spermatophyta</taxon>
        <taxon>Magnoliopsida</taxon>
        <taxon>Liliopsida</taxon>
        <taxon>Poales</taxon>
        <taxon>Poaceae</taxon>
        <taxon>BOP clade</taxon>
        <taxon>Oryzoideae</taxon>
        <taxon>Oryzeae</taxon>
        <taxon>Oryzinae</taxon>
        <taxon>Oryza</taxon>
    </lineage>
</organism>
<keyword evidence="1" id="KW-1133">Transmembrane helix</keyword>
<evidence type="ECO:0000256" key="1">
    <source>
        <dbReference type="SAM" id="Phobius"/>
    </source>
</evidence>
<keyword evidence="1" id="KW-0472">Membrane</keyword>
<protein>
    <submittedName>
        <fullName evidence="2">Uncharacterized protein</fullName>
    </submittedName>
</protein>
<reference evidence="2" key="1">
    <citation type="journal article" date="2013" name="Nat. Commun.">
        <title>Whole-genome sequencing of Oryza brachyantha reveals mechanisms underlying Oryza genome evolution.</title>
        <authorList>
            <person name="Chen J."/>
            <person name="Huang Q."/>
            <person name="Gao D."/>
            <person name="Wang J."/>
            <person name="Lang Y."/>
            <person name="Liu T."/>
            <person name="Li B."/>
            <person name="Bai Z."/>
            <person name="Luis Goicoechea J."/>
            <person name="Liang C."/>
            <person name="Chen C."/>
            <person name="Zhang W."/>
            <person name="Sun S."/>
            <person name="Liao Y."/>
            <person name="Zhang X."/>
            <person name="Yang L."/>
            <person name="Song C."/>
            <person name="Wang M."/>
            <person name="Shi J."/>
            <person name="Liu G."/>
            <person name="Liu J."/>
            <person name="Zhou H."/>
            <person name="Zhou W."/>
            <person name="Yu Q."/>
            <person name="An N."/>
            <person name="Chen Y."/>
            <person name="Cai Q."/>
            <person name="Wang B."/>
            <person name="Liu B."/>
            <person name="Min J."/>
            <person name="Huang Y."/>
            <person name="Wu H."/>
            <person name="Li Z."/>
            <person name="Zhang Y."/>
            <person name="Yin Y."/>
            <person name="Song W."/>
            <person name="Jiang J."/>
            <person name="Jackson S.A."/>
            <person name="Wing R.A."/>
            <person name="Wang J."/>
            <person name="Chen M."/>
        </authorList>
    </citation>
    <scope>NUCLEOTIDE SEQUENCE [LARGE SCALE GENOMIC DNA]</scope>
    <source>
        <strain evidence="2">cv. IRGC 101232</strain>
    </source>
</reference>
<dbReference type="HOGENOM" id="CLU_3053593_0_0_1"/>
<dbReference type="EnsemblPlants" id="OB07G23620.1">
    <property type="protein sequence ID" value="OB07G23620.1"/>
    <property type="gene ID" value="OB07G23620"/>
</dbReference>
<accession>J3MLT0</accession>
<dbReference type="Gramene" id="OB07G23620.1">
    <property type="protein sequence ID" value="OB07G23620.1"/>
    <property type="gene ID" value="OB07G23620"/>
</dbReference>
<feature type="transmembrane region" description="Helical" evidence="1">
    <location>
        <begin position="12"/>
        <end position="33"/>
    </location>
</feature>
<reference evidence="2" key="2">
    <citation type="submission" date="2013-04" db="UniProtKB">
        <authorList>
            <consortium name="EnsemblPlants"/>
        </authorList>
    </citation>
    <scope>IDENTIFICATION</scope>
</reference>
<sequence>MELMKLKSTVHVVPFSSFLTFYLYIFLSVVVQLCNKNKITVSDYQSLIPALTWN</sequence>